<name>A0AAD5LK36_PYTIN</name>
<protein>
    <submittedName>
        <fullName evidence="2">Uncharacterized protein</fullName>
    </submittedName>
</protein>
<organism evidence="2 3">
    <name type="scientific">Pythium insidiosum</name>
    <name type="common">Pythiosis disease agent</name>
    <dbReference type="NCBI Taxonomy" id="114742"/>
    <lineage>
        <taxon>Eukaryota</taxon>
        <taxon>Sar</taxon>
        <taxon>Stramenopiles</taxon>
        <taxon>Oomycota</taxon>
        <taxon>Peronosporomycetes</taxon>
        <taxon>Pythiales</taxon>
        <taxon>Pythiaceae</taxon>
        <taxon>Pythium</taxon>
    </lineage>
</organism>
<evidence type="ECO:0000313" key="3">
    <source>
        <dbReference type="Proteomes" id="UP001209570"/>
    </source>
</evidence>
<proteinExistence type="predicted"/>
<dbReference type="EMBL" id="JAKCXM010000077">
    <property type="protein sequence ID" value="KAJ0403697.1"/>
    <property type="molecule type" value="Genomic_DNA"/>
</dbReference>
<keyword evidence="3" id="KW-1185">Reference proteome</keyword>
<evidence type="ECO:0000256" key="1">
    <source>
        <dbReference type="SAM" id="MobiDB-lite"/>
    </source>
</evidence>
<dbReference type="AlphaFoldDB" id="A0AAD5LK36"/>
<accession>A0AAD5LK36</accession>
<feature type="region of interest" description="Disordered" evidence="1">
    <location>
        <begin position="99"/>
        <end position="120"/>
    </location>
</feature>
<sequence length="120" mass="13930">MAALHKVGSPEKDALVVHLMARVASLEAQRNDVAALGERIAAQLVQQQHELRREHDATVARLEEQLRCHPELRRLELAVATLQDARRESERQLQLAAQRLHRSRKREKELRQQQDPLWDI</sequence>
<reference evidence="2" key="1">
    <citation type="submission" date="2021-12" db="EMBL/GenBank/DDBJ databases">
        <title>Prjna785345.</title>
        <authorList>
            <person name="Rujirawat T."/>
            <person name="Krajaejun T."/>
        </authorList>
    </citation>
    <scope>NUCLEOTIDE SEQUENCE</scope>
    <source>
        <strain evidence="2">Pi057C3</strain>
    </source>
</reference>
<evidence type="ECO:0000313" key="2">
    <source>
        <dbReference type="EMBL" id="KAJ0403697.1"/>
    </source>
</evidence>
<comment type="caution">
    <text evidence="2">The sequence shown here is derived from an EMBL/GenBank/DDBJ whole genome shotgun (WGS) entry which is preliminary data.</text>
</comment>
<dbReference type="Proteomes" id="UP001209570">
    <property type="component" value="Unassembled WGS sequence"/>
</dbReference>
<gene>
    <name evidence="2" type="ORF">P43SY_003809</name>
</gene>